<comment type="caution">
    <text evidence="1">The sequence shown here is derived from an EMBL/GenBank/DDBJ whole genome shotgun (WGS) entry which is preliminary data.</text>
</comment>
<dbReference type="SUPFAM" id="SSF158702">
    <property type="entry name" value="Sec63 N-terminal domain-like"/>
    <property type="match status" value="1"/>
</dbReference>
<dbReference type="EMBL" id="VSSQ01011470">
    <property type="protein sequence ID" value="MPM46906.1"/>
    <property type="molecule type" value="Genomic_DNA"/>
</dbReference>
<protein>
    <recommendedName>
        <fullName evidence="2">DUF4332 domain-containing protein</fullName>
    </recommendedName>
</protein>
<sequence length="207" mass="23435">MQYNLDLSKISIDDYKELLRNQNLLPGRRVLWENLDESFLKIHELDVENIEQLRKILSTPQKLADFATRSGIPADYLVILKRELGSLEQKPLMLSDFPGISPEKIAELAALSIKTSRDYLERYFNHEDEISCLCDLVRINGIGPVAARAFYEAGYHSVRAIAEAQAADMLAKVTAVNIEKGYYKASLGVKDMQFCIDFAGLLIQYMA</sequence>
<organism evidence="1">
    <name type="scientific">bioreactor metagenome</name>
    <dbReference type="NCBI Taxonomy" id="1076179"/>
    <lineage>
        <taxon>unclassified sequences</taxon>
        <taxon>metagenomes</taxon>
        <taxon>ecological metagenomes</taxon>
    </lineage>
</organism>
<name>A0A645A1X0_9ZZZZ</name>
<dbReference type="Gene3D" id="1.10.150.20">
    <property type="entry name" value="5' to 3' exonuclease, C-terminal subdomain"/>
    <property type="match status" value="1"/>
</dbReference>
<accession>A0A645A1X0</accession>
<gene>
    <name evidence="1" type="ORF">SDC9_93613</name>
</gene>
<evidence type="ECO:0008006" key="2">
    <source>
        <dbReference type="Google" id="ProtNLM"/>
    </source>
</evidence>
<dbReference type="Pfam" id="PF14520">
    <property type="entry name" value="HHH_5"/>
    <property type="match status" value="1"/>
</dbReference>
<reference evidence="1" key="1">
    <citation type="submission" date="2019-08" db="EMBL/GenBank/DDBJ databases">
        <authorList>
            <person name="Kucharzyk K."/>
            <person name="Murdoch R.W."/>
            <person name="Higgins S."/>
            <person name="Loffler F."/>
        </authorList>
    </citation>
    <scope>NUCLEOTIDE SEQUENCE</scope>
</reference>
<evidence type="ECO:0000313" key="1">
    <source>
        <dbReference type="EMBL" id="MPM46906.1"/>
    </source>
</evidence>
<dbReference type="AlphaFoldDB" id="A0A645A1X0"/>
<proteinExistence type="predicted"/>